<evidence type="ECO:0000256" key="1">
    <source>
        <dbReference type="ARBA" id="ARBA00023015"/>
    </source>
</evidence>
<dbReference type="InterPro" id="IPR014284">
    <property type="entry name" value="RNA_pol_sigma-70_dom"/>
</dbReference>
<dbReference type="CDD" id="cd06171">
    <property type="entry name" value="Sigma70_r4"/>
    <property type="match status" value="1"/>
</dbReference>
<keyword evidence="3" id="KW-0804">Transcription</keyword>
<dbReference type="InterPro" id="IPR039425">
    <property type="entry name" value="RNA_pol_sigma-70-like"/>
</dbReference>
<keyword evidence="2" id="KW-0731">Sigma factor</keyword>
<evidence type="ECO:0000259" key="5">
    <source>
        <dbReference type="Pfam" id="PF08281"/>
    </source>
</evidence>
<evidence type="ECO:0000313" key="6">
    <source>
        <dbReference type="EMBL" id="MBU9714793.1"/>
    </source>
</evidence>
<dbReference type="NCBIfam" id="TIGR02937">
    <property type="entry name" value="sigma70-ECF"/>
    <property type="match status" value="1"/>
</dbReference>
<feature type="domain" description="RNA polymerase sigma-70 region 2" evidence="4">
    <location>
        <begin position="25"/>
        <end position="90"/>
    </location>
</feature>
<evidence type="ECO:0000256" key="2">
    <source>
        <dbReference type="ARBA" id="ARBA00023082"/>
    </source>
</evidence>
<dbReference type="RefSeq" id="WP_217069618.1">
    <property type="nucleotide sequence ID" value="NZ_JAHQCS010000185.1"/>
</dbReference>
<evidence type="ECO:0000256" key="3">
    <source>
        <dbReference type="ARBA" id="ARBA00023163"/>
    </source>
</evidence>
<evidence type="ECO:0000313" key="7">
    <source>
        <dbReference type="Proteomes" id="UP000784880"/>
    </source>
</evidence>
<keyword evidence="1" id="KW-0805">Transcription regulation</keyword>
<name>A0ABS6JM87_9BACI</name>
<gene>
    <name evidence="6" type="ORF">KS419_23900</name>
</gene>
<dbReference type="EMBL" id="JAHQCS010000185">
    <property type="protein sequence ID" value="MBU9714793.1"/>
    <property type="molecule type" value="Genomic_DNA"/>
</dbReference>
<dbReference type="InterPro" id="IPR007627">
    <property type="entry name" value="RNA_pol_sigma70_r2"/>
</dbReference>
<comment type="caution">
    <text evidence="6">The sequence shown here is derived from an EMBL/GenBank/DDBJ whole genome shotgun (WGS) entry which is preliminary data.</text>
</comment>
<dbReference type="Proteomes" id="UP000784880">
    <property type="component" value="Unassembled WGS sequence"/>
</dbReference>
<dbReference type="Pfam" id="PF04542">
    <property type="entry name" value="Sigma70_r2"/>
    <property type="match status" value="1"/>
</dbReference>
<dbReference type="InterPro" id="IPR013249">
    <property type="entry name" value="RNA_pol_sigma70_r4_t2"/>
</dbReference>
<reference evidence="6 7" key="1">
    <citation type="submission" date="2021-06" db="EMBL/GenBank/DDBJ databases">
        <title>Bacillus sp. RD4P76, an endophyte from a halophyte.</title>
        <authorList>
            <person name="Sun J.-Q."/>
        </authorList>
    </citation>
    <scope>NUCLEOTIDE SEQUENCE [LARGE SCALE GENOMIC DNA]</scope>
    <source>
        <strain evidence="6 7">CGMCC 1.15917</strain>
    </source>
</reference>
<evidence type="ECO:0000259" key="4">
    <source>
        <dbReference type="Pfam" id="PF04542"/>
    </source>
</evidence>
<organism evidence="6 7">
    <name type="scientific">Evansella tamaricis</name>
    <dbReference type="NCBI Taxonomy" id="2069301"/>
    <lineage>
        <taxon>Bacteria</taxon>
        <taxon>Bacillati</taxon>
        <taxon>Bacillota</taxon>
        <taxon>Bacilli</taxon>
        <taxon>Bacillales</taxon>
        <taxon>Bacillaceae</taxon>
        <taxon>Evansella</taxon>
    </lineage>
</organism>
<protein>
    <submittedName>
        <fullName evidence="6">RNA polymerase sigma factor</fullName>
    </submittedName>
</protein>
<keyword evidence="7" id="KW-1185">Reference proteome</keyword>
<sequence>MSEFNDRALILEALDGNDEAFQEIIQLYHVTVERFARQIGVREEDLPDVTQEVFIKVYRFLDKYSRGKFSTWLYSVTLNVAKDFFRKQKREKRKVEKTIQERPVLSYEENLDLSDDGRILHNVINHMDEKYRIPIVLFYFHDASIKDIAAIMGMREPTVKTRLKRGKEILRKKLEEGGYEYEPRAL</sequence>
<proteinExistence type="predicted"/>
<dbReference type="Pfam" id="PF08281">
    <property type="entry name" value="Sigma70_r4_2"/>
    <property type="match status" value="1"/>
</dbReference>
<dbReference type="PANTHER" id="PTHR43133">
    <property type="entry name" value="RNA POLYMERASE ECF-TYPE SIGMA FACTO"/>
    <property type="match status" value="1"/>
</dbReference>
<feature type="domain" description="RNA polymerase sigma factor 70 region 4 type 2" evidence="5">
    <location>
        <begin position="119"/>
        <end position="168"/>
    </location>
</feature>
<accession>A0ABS6JM87</accession>
<dbReference type="PANTHER" id="PTHR43133:SF60">
    <property type="entry name" value="RNA POLYMERASE SIGMA FACTOR SIGV"/>
    <property type="match status" value="1"/>
</dbReference>